<reference evidence="1 2" key="1">
    <citation type="submission" date="2014-11" db="EMBL/GenBank/DDBJ databases">
        <authorList>
            <person name="Zhu J."/>
            <person name="Qi W."/>
            <person name="Song R."/>
        </authorList>
    </citation>
    <scope>NUCLEOTIDE SEQUENCE [LARGE SCALE GENOMIC DNA]</scope>
</reference>
<gene>
    <name evidence="1" type="ORF">Vbra_5669</name>
</gene>
<dbReference type="Proteomes" id="UP000041254">
    <property type="component" value="Unassembled WGS sequence"/>
</dbReference>
<dbReference type="OrthoDB" id="406773at2759"/>
<name>A0A0G4F2N8_VITBC</name>
<dbReference type="SUPFAM" id="SSF53335">
    <property type="entry name" value="S-adenosyl-L-methionine-dependent methyltransferases"/>
    <property type="match status" value="1"/>
</dbReference>
<dbReference type="InParanoid" id="A0A0G4F2N8"/>
<evidence type="ECO:0000313" key="1">
    <source>
        <dbReference type="EMBL" id="CEM06478.1"/>
    </source>
</evidence>
<proteinExistence type="predicted"/>
<organism evidence="1 2">
    <name type="scientific">Vitrella brassicaformis (strain CCMP3155)</name>
    <dbReference type="NCBI Taxonomy" id="1169540"/>
    <lineage>
        <taxon>Eukaryota</taxon>
        <taxon>Sar</taxon>
        <taxon>Alveolata</taxon>
        <taxon>Colpodellida</taxon>
        <taxon>Vitrellaceae</taxon>
        <taxon>Vitrella</taxon>
    </lineage>
</organism>
<keyword evidence="2" id="KW-1185">Reference proteome</keyword>
<accession>A0A0G4F2N8</accession>
<dbReference type="AlphaFoldDB" id="A0A0G4F2N8"/>
<protein>
    <submittedName>
        <fullName evidence="1">Uncharacterized protein</fullName>
    </submittedName>
</protein>
<evidence type="ECO:0000313" key="2">
    <source>
        <dbReference type="Proteomes" id="UP000041254"/>
    </source>
</evidence>
<dbReference type="Gene3D" id="3.40.50.150">
    <property type="entry name" value="Vaccinia Virus protein VP39"/>
    <property type="match status" value="1"/>
</dbReference>
<dbReference type="EMBL" id="CDMY01000366">
    <property type="protein sequence ID" value="CEM06478.1"/>
    <property type="molecule type" value="Genomic_DNA"/>
</dbReference>
<dbReference type="InterPro" id="IPR029063">
    <property type="entry name" value="SAM-dependent_MTases_sf"/>
</dbReference>
<sequence>MKVIVTLIATARGNGNMTDDSEAKGDARSRDSEIWGLGHVNWRGLPVLMWTNVIAIFILPVVFGAQDVSPADRGAPDREIFKSAYCQKLEDMDGGVNSHIEDFNATAVSTSNMSCVQLVEFLYLSRSRLMEHLHFMLNNVTKSVMEESKDDQDHQVTVMLNVFSQSSMHLSTFFHLNAALLNRRPECFDMTTRFRLLVGMATLKGVSDGEFFTLYSIMEGVRPEVLLFHLQDWLSLATHAMAQEVANLKTYLEHKKDLVASRPGDESYRRDTYDNVAALQQWHQQSSNADGTFTLGEALKRTIFDGWSLDKGLLRYLLRKVFPRDAVIADMGAGGGKAAQWLSETGLVEIHAFDGIDSIAAITDGAVQSLNLIEPFQLPRAFDWVMCLEVAEHIPPHATQTLLDNLQRHARHGIVMSWGQADQPGQGHINGRNMTEWVALVQNTTSFKLHEALSEGARDAATVWYFKENVGVFTRTSPLPERISFAIEETPSHCANATVCVADADGKPTAEPPGVGPMNVQKS</sequence>
<dbReference type="VEuPathDB" id="CryptoDB:Vbra_5669"/>